<evidence type="ECO:0000256" key="2">
    <source>
        <dbReference type="ARBA" id="ARBA00007441"/>
    </source>
</evidence>
<reference evidence="7" key="1">
    <citation type="submission" date="2018-05" db="EMBL/GenBank/DDBJ databases">
        <authorList>
            <person name="Lanie J.A."/>
            <person name="Ng W.-L."/>
            <person name="Kazmierczak K.M."/>
            <person name="Andrzejewski T.M."/>
            <person name="Davidsen T.M."/>
            <person name="Wayne K.J."/>
            <person name="Tettelin H."/>
            <person name="Glass J.I."/>
            <person name="Rusch D."/>
            <person name="Podicherti R."/>
            <person name="Tsui H.-C.T."/>
            <person name="Winkler M.E."/>
        </authorList>
    </citation>
    <scope>NUCLEOTIDE SEQUENCE</scope>
</reference>
<name>A0A381SN38_9ZZZZ</name>
<feature type="domain" description="Aminotransferase class I/classII large" evidence="6">
    <location>
        <begin position="72"/>
        <end position="413"/>
    </location>
</feature>
<dbReference type="GO" id="GO:0008483">
    <property type="term" value="F:transaminase activity"/>
    <property type="evidence" value="ECO:0007669"/>
    <property type="project" value="UniProtKB-KW"/>
</dbReference>
<dbReference type="EMBL" id="UINC01003152">
    <property type="protein sequence ID" value="SVA03797.1"/>
    <property type="molecule type" value="Genomic_DNA"/>
</dbReference>
<dbReference type="SUPFAM" id="SSF53383">
    <property type="entry name" value="PLP-dependent transferases"/>
    <property type="match status" value="1"/>
</dbReference>
<dbReference type="PROSITE" id="PS00105">
    <property type="entry name" value="AA_TRANSFER_CLASS_1"/>
    <property type="match status" value="1"/>
</dbReference>
<keyword evidence="4" id="KW-0808">Transferase</keyword>
<dbReference type="NCBIfam" id="NF004621">
    <property type="entry name" value="PRK05957.1"/>
    <property type="match status" value="1"/>
</dbReference>
<comment type="cofactor">
    <cofactor evidence="1">
        <name>pyridoxal 5'-phosphate</name>
        <dbReference type="ChEBI" id="CHEBI:597326"/>
    </cofactor>
</comment>
<dbReference type="Gene3D" id="3.40.640.10">
    <property type="entry name" value="Type I PLP-dependent aspartate aminotransferase-like (Major domain)"/>
    <property type="match status" value="1"/>
</dbReference>
<dbReference type="InterPro" id="IPR015424">
    <property type="entry name" value="PyrdxlP-dep_Trfase"/>
</dbReference>
<dbReference type="InterPro" id="IPR015422">
    <property type="entry name" value="PyrdxlP-dep_Trfase_small"/>
</dbReference>
<keyword evidence="5" id="KW-0663">Pyridoxal phosphate</keyword>
<evidence type="ECO:0000256" key="4">
    <source>
        <dbReference type="ARBA" id="ARBA00022679"/>
    </source>
</evidence>
<dbReference type="InterPro" id="IPR050596">
    <property type="entry name" value="AspAT/PAT-like"/>
</dbReference>
<evidence type="ECO:0000259" key="6">
    <source>
        <dbReference type="Pfam" id="PF00155"/>
    </source>
</evidence>
<gene>
    <name evidence="7" type="ORF">METZ01_LOCUS56651</name>
</gene>
<dbReference type="InterPro" id="IPR004838">
    <property type="entry name" value="NHTrfase_class1_PyrdxlP-BS"/>
</dbReference>
<evidence type="ECO:0000313" key="7">
    <source>
        <dbReference type="EMBL" id="SVA03797.1"/>
    </source>
</evidence>
<dbReference type="PANTHER" id="PTHR46383:SF5">
    <property type="entry name" value="AMINOTRANSFERASE CLASS I_CLASSII DOMAIN-CONTAINING PROTEIN"/>
    <property type="match status" value="1"/>
</dbReference>
<dbReference type="InterPro" id="IPR004839">
    <property type="entry name" value="Aminotransferase_I/II_large"/>
</dbReference>
<dbReference type="PANTHER" id="PTHR46383">
    <property type="entry name" value="ASPARTATE AMINOTRANSFERASE"/>
    <property type="match status" value="1"/>
</dbReference>
<proteinExistence type="inferred from homology"/>
<dbReference type="Pfam" id="PF00155">
    <property type="entry name" value="Aminotran_1_2"/>
    <property type="match status" value="1"/>
</dbReference>
<dbReference type="GO" id="GO:0006520">
    <property type="term" value="P:amino acid metabolic process"/>
    <property type="evidence" value="ECO:0007669"/>
    <property type="project" value="InterPro"/>
</dbReference>
<dbReference type="GO" id="GO:0030170">
    <property type="term" value="F:pyridoxal phosphate binding"/>
    <property type="evidence" value="ECO:0007669"/>
    <property type="project" value="InterPro"/>
</dbReference>
<protein>
    <recommendedName>
        <fullName evidence="6">Aminotransferase class I/classII large domain-containing protein</fullName>
    </recommendedName>
</protein>
<evidence type="ECO:0000256" key="5">
    <source>
        <dbReference type="ARBA" id="ARBA00022898"/>
    </source>
</evidence>
<keyword evidence="3" id="KW-0032">Aminotransferase</keyword>
<comment type="similarity">
    <text evidence="2">Belongs to the class-I pyridoxal-phosphate-dependent aminotransferase family.</text>
</comment>
<dbReference type="AlphaFoldDB" id="A0A381SN38"/>
<dbReference type="InterPro" id="IPR015421">
    <property type="entry name" value="PyrdxlP-dep_Trfase_major"/>
</dbReference>
<dbReference type="CDD" id="cd00609">
    <property type="entry name" value="AAT_like"/>
    <property type="match status" value="1"/>
</dbReference>
<sequence length="429" mass="47209">MIPIYSPLENTGKWFSYGLCSQLSLTDPRTVRWVCEVMEPGMPNSAQTRMAHIQPPIIPLISELIDQNPGTISLGQGVVHFGPPPDVLNTVKGFWKDPANHQYGPIEGNERLRQQIRDKLRLENRLQTDDLAIVVTAGSNMAFFNAILGITKPGDEIIIPSPFYFNQEMAVLTAGCRPVTVPVDQSYLPDPGLIEDAISPRTRAIVTISPNNPTGVVYPDTLLDDLNEICGRHGIYHISDEAYEYFVYGSSQHYSPGSRAQSSGHTISLYSLSKAYGFAGWRIGYMAFPTQLLESLKKIQDTNVICPAIISQHAALAALMSGRSYCQPYVEEMAAVRLSVLKALSVLGDQIRVVEPTGAFYVFIEVPNTTLSDMVLTQRLIEDYQVAVVPGRAFGISDRCSLRVSYGALRTKDVLNGMGRLVDGLGQLI</sequence>
<dbReference type="Gene3D" id="3.90.1150.10">
    <property type="entry name" value="Aspartate Aminotransferase, domain 1"/>
    <property type="match status" value="1"/>
</dbReference>
<evidence type="ECO:0000256" key="3">
    <source>
        <dbReference type="ARBA" id="ARBA00022576"/>
    </source>
</evidence>
<organism evidence="7">
    <name type="scientific">marine metagenome</name>
    <dbReference type="NCBI Taxonomy" id="408172"/>
    <lineage>
        <taxon>unclassified sequences</taxon>
        <taxon>metagenomes</taxon>
        <taxon>ecological metagenomes</taxon>
    </lineage>
</organism>
<evidence type="ECO:0000256" key="1">
    <source>
        <dbReference type="ARBA" id="ARBA00001933"/>
    </source>
</evidence>
<accession>A0A381SN38</accession>